<dbReference type="Pfam" id="PF14111">
    <property type="entry name" value="DUF4283"/>
    <property type="match status" value="1"/>
</dbReference>
<dbReference type="PANTHER" id="PTHR31286">
    <property type="entry name" value="GLYCINE-RICH CELL WALL STRUCTURAL PROTEIN 1.8-LIKE"/>
    <property type="match status" value="1"/>
</dbReference>
<accession>A0A4U5R1M7</accession>
<dbReference type="STRING" id="43335.A0A4U5R1M7"/>
<dbReference type="PANTHER" id="PTHR31286:SF180">
    <property type="entry name" value="OS10G0362600 PROTEIN"/>
    <property type="match status" value="1"/>
</dbReference>
<feature type="region of interest" description="Disordered" evidence="1">
    <location>
        <begin position="583"/>
        <end position="614"/>
    </location>
</feature>
<feature type="compositionally biased region" description="Basic and acidic residues" evidence="1">
    <location>
        <begin position="12"/>
        <end position="28"/>
    </location>
</feature>
<evidence type="ECO:0000259" key="2">
    <source>
        <dbReference type="Pfam" id="PF14111"/>
    </source>
</evidence>
<dbReference type="InterPro" id="IPR040256">
    <property type="entry name" value="At4g02000-like"/>
</dbReference>
<feature type="compositionally biased region" description="Low complexity" evidence="1">
    <location>
        <begin position="203"/>
        <end position="212"/>
    </location>
</feature>
<dbReference type="InterPro" id="IPR025558">
    <property type="entry name" value="DUF4283"/>
</dbReference>
<evidence type="ECO:0000256" key="1">
    <source>
        <dbReference type="SAM" id="MobiDB-lite"/>
    </source>
</evidence>
<gene>
    <name evidence="3" type="ORF">D5086_0000012920</name>
</gene>
<feature type="region of interest" description="Disordered" evidence="1">
    <location>
        <begin position="1"/>
        <end position="59"/>
    </location>
</feature>
<evidence type="ECO:0000313" key="3">
    <source>
        <dbReference type="EMBL" id="TKS17468.1"/>
    </source>
</evidence>
<feature type="region of interest" description="Disordered" evidence="1">
    <location>
        <begin position="186"/>
        <end position="212"/>
    </location>
</feature>
<feature type="compositionally biased region" description="Basic residues" evidence="1">
    <location>
        <begin position="1"/>
        <end position="10"/>
    </location>
</feature>
<dbReference type="AlphaFoldDB" id="A0A4U5R1M7"/>
<dbReference type="EMBL" id="RCHU01000027">
    <property type="protein sequence ID" value="TKS17468.1"/>
    <property type="molecule type" value="Genomic_DNA"/>
</dbReference>
<feature type="domain" description="DUF4283" evidence="2">
    <location>
        <begin position="257"/>
        <end position="336"/>
    </location>
</feature>
<feature type="region of interest" description="Disordered" evidence="1">
    <location>
        <begin position="519"/>
        <end position="545"/>
    </location>
</feature>
<comment type="caution">
    <text evidence="3">The sequence shown here is derived from an EMBL/GenBank/DDBJ whole genome shotgun (WGS) entry which is preliminary data.</text>
</comment>
<reference evidence="3" key="1">
    <citation type="submission" date="2018-10" db="EMBL/GenBank/DDBJ databases">
        <title>Population genomic analysis revealed the cold adaptation of white poplar.</title>
        <authorList>
            <person name="Liu Y.-J."/>
        </authorList>
    </citation>
    <scope>NUCLEOTIDE SEQUENCE [LARGE SCALE GENOMIC DNA]</scope>
    <source>
        <strain evidence="3">PAL-ZL1</strain>
    </source>
</reference>
<sequence>MAKNKRRVAVARRQDPAHFVDPNAHEVDGDGQVGPAFEAEDGSCPLGPAPSTMRDSDGDGSVVQVAADFEAVTVPCPLGTPPSTMRVQLCDGDGSEAQGHVAIAPSTHVVGHPQAMKVAPGHKLLEVVPVEDCTTGSDEEILGEEQLDLNFSDDDCDSPQGTEIIPAPIVSPPGIISKTVPSLPQREMPQAPNTGRHVPVPPSGSGNPIPGPNSSKWRDILFSNRITPSCTKLHNYALNHLSKSCAISHDDIMSKFEVWNYCAVGYISGKSTGFKALNSIIANVWKTEATLTIHETGWLIYRFKSEEDKLAVIRGGPYLVYGRPLVLRPMTKFFDFSCEEMSRVPVWVKFPSLPLCCWSPICLSKIASVIGKPIQCDQLTSNLSRMSYARVLVEIDLLEELRHTVEIALPDGPTLHQKVVYETLPKYCNFCHVLGHSRLLCSKAAASTNKVPCSQPQSQDDVDRENVFNRLGPQTSLVSSPPPMHGQPHGNINQMDAVSSPPPMHGQPHGNIHQQNAVSSPPPLHGQPHGNIHQQAVSSPPPLHGQPHGNFNQQDVEDIFTPEGALDNSTGWIKVDSRKASKLRKGKEVVGSGRVPHSPPTPPASMSTGQHPPLSPRPNLLSAIPCDGHAQDRPPTAPLKIPCEGEDHSTAPALGQNPLSVIHCDGRPPTAPLITPSEGTDHNTAPAPGIAIGAGNLVNVYPVEVADQCGVRTRNQKQRGRGGRVLPSTAHP</sequence>
<protein>
    <recommendedName>
        <fullName evidence="2">DUF4283 domain-containing protein</fullName>
    </recommendedName>
</protein>
<organism evidence="3">
    <name type="scientific">Populus alba</name>
    <name type="common">White poplar</name>
    <dbReference type="NCBI Taxonomy" id="43335"/>
    <lineage>
        <taxon>Eukaryota</taxon>
        <taxon>Viridiplantae</taxon>
        <taxon>Streptophyta</taxon>
        <taxon>Embryophyta</taxon>
        <taxon>Tracheophyta</taxon>
        <taxon>Spermatophyta</taxon>
        <taxon>Magnoliopsida</taxon>
        <taxon>eudicotyledons</taxon>
        <taxon>Gunneridae</taxon>
        <taxon>Pentapetalae</taxon>
        <taxon>rosids</taxon>
        <taxon>fabids</taxon>
        <taxon>Malpighiales</taxon>
        <taxon>Salicaceae</taxon>
        <taxon>Saliceae</taxon>
        <taxon>Populus</taxon>
    </lineage>
</organism>
<name>A0A4U5R1M7_POPAL</name>
<feature type="region of interest" description="Disordered" evidence="1">
    <location>
        <begin position="712"/>
        <end position="732"/>
    </location>
</feature>
<proteinExistence type="predicted"/>